<dbReference type="AlphaFoldDB" id="A0A8X6TGF5"/>
<evidence type="ECO:0000313" key="1">
    <source>
        <dbReference type="EMBL" id="GFT12222.1"/>
    </source>
</evidence>
<keyword evidence="2" id="KW-1185">Reference proteome</keyword>
<name>A0A8X6TGF5_NEPPI</name>
<protein>
    <submittedName>
        <fullName evidence="1">Uncharacterized protein</fullName>
    </submittedName>
</protein>
<feature type="non-terminal residue" evidence="1">
    <location>
        <position position="1"/>
    </location>
</feature>
<evidence type="ECO:0000313" key="2">
    <source>
        <dbReference type="Proteomes" id="UP000887013"/>
    </source>
</evidence>
<dbReference type="Proteomes" id="UP000887013">
    <property type="component" value="Unassembled WGS sequence"/>
</dbReference>
<dbReference type="EMBL" id="BMAW01057682">
    <property type="protein sequence ID" value="GFT12222.1"/>
    <property type="molecule type" value="Genomic_DNA"/>
</dbReference>
<comment type="caution">
    <text evidence="1">The sequence shown here is derived from an EMBL/GenBank/DDBJ whole genome shotgun (WGS) entry which is preliminary data.</text>
</comment>
<accession>A0A8X6TGF5</accession>
<reference evidence="1" key="1">
    <citation type="submission" date="2020-08" db="EMBL/GenBank/DDBJ databases">
        <title>Multicomponent nature underlies the extraordinary mechanical properties of spider dragline silk.</title>
        <authorList>
            <person name="Kono N."/>
            <person name="Nakamura H."/>
            <person name="Mori M."/>
            <person name="Yoshida Y."/>
            <person name="Ohtoshi R."/>
            <person name="Malay A.D."/>
            <person name="Moran D.A.P."/>
            <person name="Tomita M."/>
            <person name="Numata K."/>
            <person name="Arakawa K."/>
        </authorList>
    </citation>
    <scope>NUCLEOTIDE SEQUENCE</scope>
</reference>
<sequence>MVLLDLIADYEDIQGLGKDTKGLINGSNCVCVCGLCVCATLFVSNGVEGISELDLCFLSLRPRK</sequence>
<proteinExistence type="predicted"/>
<gene>
    <name evidence="1" type="ORF">NPIL_268991</name>
</gene>
<organism evidence="1 2">
    <name type="scientific">Nephila pilipes</name>
    <name type="common">Giant wood spider</name>
    <name type="synonym">Nephila maculata</name>
    <dbReference type="NCBI Taxonomy" id="299642"/>
    <lineage>
        <taxon>Eukaryota</taxon>
        <taxon>Metazoa</taxon>
        <taxon>Ecdysozoa</taxon>
        <taxon>Arthropoda</taxon>
        <taxon>Chelicerata</taxon>
        <taxon>Arachnida</taxon>
        <taxon>Araneae</taxon>
        <taxon>Araneomorphae</taxon>
        <taxon>Entelegynae</taxon>
        <taxon>Araneoidea</taxon>
        <taxon>Nephilidae</taxon>
        <taxon>Nephila</taxon>
    </lineage>
</organism>